<keyword evidence="2" id="KW-1185">Reference proteome</keyword>
<comment type="caution">
    <text evidence="1">The sequence shown here is derived from an EMBL/GenBank/DDBJ whole genome shotgun (WGS) entry which is preliminary data.</text>
</comment>
<dbReference type="RefSeq" id="WP_347167775.1">
    <property type="nucleotide sequence ID" value="NZ_JBDNCH010000002.1"/>
</dbReference>
<proteinExistence type="predicted"/>
<dbReference type="Gene3D" id="2.40.10.270">
    <property type="entry name" value="Bacteriophage SPP1 head-tail adaptor protein"/>
    <property type="match status" value="1"/>
</dbReference>
<organism evidence="1 2">
    <name type="scientific">Ponticoccus litoralis</name>
    <dbReference type="NCBI Taxonomy" id="422297"/>
    <lineage>
        <taxon>Bacteria</taxon>
        <taxon>Pseudomonadati</taxon>
        <taxon>Pseudomonadota</taxon>
        <taxon>Alphaproteobacteria</taxon>
        <taxon>Rhodobacterales</taxon>
        <taxon>Roseobacteraceae</taxon>
        <taxon>Ponticoccus</taxon>
    </lineage>
</organism>
<reference evidence="1 2" key="1">
    <citation type="submission" date="2024-05" db="EMBL/GenBank/DDBJ databases">
        <title>Genome sequence of Ponticoccus litoralis KCCM 90028.</title>
        <authorList>
            <person name="Kim J.M."/>
            <person name="Lee J.K."/>
            <person name="Choi B.J."/>
            <person name="Bayburt H."/>
            <person name="Baek J.H."/>
            <person name="Jeon C.O."/>
        </authorList>
    </citation>
    <scope>NUCLEOTIDE SEQUENCE [LARGE SCALE GENOMIC DNA]</scope>
    <source>
        <strain evidence="1 2">KCCM 90028</strain>
    </source>
</reference>
<evidence type="ECO:0000313" key="1">
    <source>
        <dbReference type="EMBL" id="MEN9062849.1"/>
    </source>
</evidence>
<sequence>MAGPHAGELKWLVQFRRAVTGDDGISEVQTWEDLGQPQRARKLDASDSERWQASEVGSSITTRFVLRRSGLSEIVAPKDRLICEGVLHEITGKRELAGNRRWLEISTVARTDRT</sequence>
<dbReference type="InterPro" id="IPR008767">
    <property type="entry name" value="Phage_SPP1_head-tail_adaptor"/>
</dbReference>
<dbReference type="Proteomes" id="UP001428774">
    <property type="component" value="Unassembled WGS sequence"/>
</dbReference>
<dbReference type="EMBL" id="JBDNCH010000002">
    <property type="protein sequence ID" value="MEN9062849.1"/>
    <property type="molecule type" value="Genomic_DNA"/>
</dbReference>
<gene>
    <name evidence="1" type="ORF">ABFB10_19565</name>
</gene>
<dbReference type="InterPro" id="IPR038666">
    <property type="entry name" value="SSP1_head-tail_sf"/>
</dbReference>
<name>A0AAW9SFK8_9RHOB</name>
<dbReference type="AlphaFoldDB" id="A0AAW9SFK8"/>
<accession>A0AAW9SFK8</accession>
<dbReference type="Pfam" id="PF05521">
    <property type="entry name" value="Phage_HCP"/>
    <property type="match status" value="1"/>
</dbReference>
<protein>
    <submittedName>
        <fullName evidence="1">Head-tail adaptor protein</fullName>
    </submittedName>
</protein>
<evidence type="ECO:0000313" key="2">
    <source>
        <dbReference type="Proteomes" id="UP001428774"/>
    </source>
</evidence>